<organism evidence="2">
    <name type="scientific">marine sediment metagenome</name>
    <dbReference type="NCBI Taxonomy" id="412755"/>
    <lineage>
        <taxon>unclassified sequences</taxon>
        <taxon>metagenomes</taxon>
        <taxon>ecological metagenomes</taxon>
    </lineage>
</organism>
<protein>
    <recommendedName>
        <fullName evidence="1">Chromosomal replication initiator DnaA C-terminal domain-containing protein</fullName>
    </recommendedName>
</protein>
<evidence type="ECO:0000259" key="1">
    <source>
        <dbReference type="SMART" id="SM00760"/>
    </source>
</evidence>
<evidence type="ECO:0000313" key="2">
    <source>
        <dbReference type="EMBL" id="KKN77911.1"/>
    </source>
</evidence>
<dbReference type="SUPFAM" id="SSF48295">
    <property type="entry name" value="TrpR-like"/>
    <property type="match status" value="1"/>
</dbReference>
<dbReference type="GO" id="GO:0043565">
    <property type="term" value="F:sequence-specific DNA binding"/>
    <property type="evidence" value="ECO:0007669"/>
    <property type="project" value="InterPro"/>
</dbReference>
<dbReference type="InterPro" id="IPR013159">
    <property type="entry name" value="DnaA_C"/>
</dbReference>
<sequence length="110" mass="13223">MELREAEEFLLSHGWTVKPPPQYISQIRRIQDETCYKYGFTRLELLSRRRYTTLVRCRHEAIRRCFLETCASFPELGRAFNRDHTSIMYAVGNLMRKPLTEPPDKEREDR</sequence>
<name>A0A0F9VWS8_9ZZZZ</name>
<reference evidence="2" key="1">
    <citation type="journal article" date="2015" name="Nature">
        <title>Complex archaea that bridge the gap between prokaryotes and eukaryotes.</title>
        <authorList>
            <person name="Spang A."/>
            <person name="Saw J.H."/>
            <person name="Jorgensen S.L."/>
            <person name="Zaremba-Niedzwiedzka K."/>
            <person name="Martijn J."/>
            <person name="Lind A.E."/>
            <person name="van Eijk R."/>
            <person name="Schleper C."/>
            <person name="Guy L."/>
            <person name="Ettema T.J."/>
        </authorList>
    </citation>
    <scope>NUCLEOTIDE SEQUENCE</scope>
</reference>
<comment type="caution">
    <text evidence="2">The sequence shown here is derived from an EMBL/GenBank/DDBJ whole genome shotgun (WGS) entry which is preliminary data.</text>
</comment>
<feature type="domain" description="Chromosomal replication initiator DnaA C-terminal" evidence="1">
    <location>
        <begin position="26"/>
        <end position="94"/>
    </location>
</feature>
<gene>
    <name evidence="2" type="ORF">LCGC14_0354760</name>
</gene>
<proteinExistence type="predicted"/>
<dbReference type="Pfam" id="PF08299">
    <property type="entry name" value="Bac_DnaA_C"/>
    <property type="match status" value="1"/>
</dbReference>
<dbReference type="EMBL" id="LAZR01000271">
    <property type="protein sequence ID" value="KKN77911.1"/>
    <property type="molecule type" value="Genomic_DNA"/>
</dbReference>
<dbReference type="GO" id="GO:0006270">
    <property type="term" value="P:DNA replication initiation"/>
    <property type="evidence" value="ECO:0007669"/>
    <property type="project" value="InterPro"/>
</dbReference>
<dbReference type="Gene3D" id="1.10.1750.10">
    <property type="match status" value="1"/>
</dbReference>
<dbReference type="GO" id="GO:0006275">
    <property type="term" value="P:regulation of DNA replication"/>
    <property type="evidence" value="ECO:0007669"/>
    <property type="project" value="InterPro"/>
</dbReference>
<dbReference type="GO" id="GO:0005524">
    <property type="term" value="F:ATP binding"/>
    <property type="evidence" value="ECO:0007669"/>
    <property type="project" value="InterPro"/>
</dbReference>
<dbReference type="InterPro" id="IPR010921">
    <property type="entry name" value="Trp_repressor/repl_initiator"/>
</dbReference>
<dbReference type="SMART" id="SM00760">
    <property type="entry name" value="Bac_DnaA_C"/>
    <property type="match status" value="1"/>
</dbReference>
<dbReference type="AlphaFoldDB" id="A0A0F9VWS8"/>
<accession>A0A0F9VWS8</accession>